<dbReference type="EMBL" id="VLLN01000012">
    <property type="protein sequence ID" value="TWJ18979.1"/>
    <property type="molecule type" value="Genomic_DNA"/>
</dbReference>
<feature type="domain" description="DUF1638" evidence="1">
    <location>
        <begin position="36"/>
        <end position="187"/>
    </location>
</feature>
<reference evidence="2 3" key="1">
    <citation type="submission" date="2019-07" db="EMBL/GenBank/DDBJ databases">
        <title>Genomic Encyclopedia of Archaeal and Bacterial Type Strains, Phase II (KMG-II): from individual species to whole genera.</title>
        <authorList>
            <person name="Goeker M."/>
        </authorList>
    </citation>
    <scope>NUCLEOTIDE SEQUENCE [LARGE SCALE GENOMIC DNA]</scope>
    <source>
        <strain evidence="2 3">ATCC BAA-1139</strain>
    </source>
</reference>
<dbReference type="OrthoDB" id="5570734at2"/>
<evidence type="ECO:0000313" key="3">
    <source>
        <dbReference type="Proteomes" id="UP000319449"/>
    </source>
</evidence>
<protein>
    <submittedName>
        <fullName evidence="2">Uncharacterized protein DUF1638</fullName>
    </submittedName>
</protein>
<comment type="caution">
    <text evidence="2">The sequence shown here is derived from an EMBL/GenBank/DDBJ whole genome shotgun (WGS) entry which is preliminary data.</text>
</comment>
<sequence length="198" mass="22298">MSGNDAELALLIGCGILRAEILFLIEKNHWPLEAVFLPSSLHVDFEQLENSLRKALALHSGRRKVIFYGTCHPRMDSLIGTGAVVRTEGQNCIDMLLGRERFTRELATGAFFLLEDWAEHWEQVIHPVFESNQEAIRAIFTSEHRRLMAIRTPCSADFTAKAKKVADITGLALEWIDVTLDKLEQCLRTALDRLGAVP</sequence>
<dbReference type="AlphaFoldDB" id="A0A562VM33"/>
<dbReference type="Pfam" id="PF07796">
    <property type="entry name" value="DUF1638"/>
    <property type="match status" value="1"/>
</dbReference>
<proteinExistence type="predicted"/>
<evidence type="ECO:0000313" key="2">
    <source>
        <dbReference type="EMBL" id="TWJ18979.1"/>
    </source>
</evidence>
<accession>A0A562VM33</accession>
<dbReference type="Proteomes" id="UP000319449">
    <property type="component" value="Unassembled WGS sequence"/>
</dbReference>
<keyword evidence="3" id="KW-1185">Reference proteome</keyword>
<name>A0A562VM33_9BACT</name>
<dbReference type="InterPro" id="IPR012437">
    <property type="entry name" value="DUF1638"/>
</dbReference>
<evidence type="ECO:0000259" key="1">
    <source>
        <dbReference type="Pfam" id="PF07796"/>
    </source>
</evidence>
<gene>
    <name evidence="2" type="ORF">JN12_02196</name>
</gene>
<organism evidence="2 3">
    <name type="scientific">Geobacter argillaceus</name>
    <dbReference type="NCBI Taxonomy" id="345631"/>
    <lineage>
        <taxon>Bacteria</taxon>
        <taxon>Pseudomonadati</taxon>
        <taxon>Thermodesulfobacteriota</taxon>
        <taxon>Desulfuromonadia</taxon>
        <taxon>Geobacterales</taxon>
        <taxon>Geobacteraceae</taxon>
        <taxon>Geobacter</taxon>
    </lineage>
</organism>
<dbReference type="RefSeq" id="WP_145022598.1">
    <property type="nucleotide sequence ID" value="NZ_VLLN01000012.1"/>
</dbReference>